<feature type="domain" description="YpoC-like" evidence="1">
    <location>
        <begin position="49"/>
        <end position="93"/>
    </location>
</feature>
<accession>A0A558AZ53</accession>
<organism evidence="2 3">
    <name type="scientific">Salinicoccus cyprini</name>
    <dbReference type="NCBI Taxonomy" id="2493691"/>
    <lineage>
        <taxon>Bacteria</taxon>
        <taxon>Bacillati</taxon>
        <taxon>Bacillota</taxon>
        <taxon>Bacilli</taxon>
        <taxon>Bacillales</taxon>
        <taxon>Staphylococcaceae</taxon>
        <taxon>Salinicoccus</taxon>
    </lineage>
</organism>
<dbReference type="AlphaFoldDB" id="A0A558AZ53"/>
<name>A0A558AZ53_9STAP</name>
<protein>
    <recommendedName>
        <fullName evidence="1">YpoC-like domain-containing protein</fullName>
    </recommendedName>
</protein>
<evidence type="ECO:0000313" key="2">
    <source>
        <dbReference type="EMBL" id="TVT29559.1"/>
    </source>
</evidence>
<dbReference type="EMBL" id="VMSJ01000001">
    <property type="protein sequence ID" value="TVT29559.1"/>
    <property type="molecule type" value="Genomic_DNA"/>
</dbReference>
<evidence type="ECO:0000313" key="3">
    <source>
        <dbReference type="Proteomes" id="UP000315103"/>
    </source>
</evidence>
<comment type="caution">
    <text evidence="2">The sequence shown here is derived from an EMBL/GenBank/DDBJ whole genome shotgun (WGS) entry which is preliminary data.</text>
</comment>
<dbReference type="Proteomes" id="UP000315103">
    <property type="component" value="Unassembled WGS sequence"/>
</dbReference>
<dbReference type="Pfam" id="PF21747">
    <property type="entry name" value="YpoC"/>
    <property type="match status" value="1"/>
</dbReference>
<reference evidence="2 3" key="1">
    <citation type="submission" date="2019-07" db="EMBL/GenBank/DDBJ databases">
        <title>Salinicoccus cyprini sp. nov., isolated from gastro-intestinal tract of mirror carp, Cyprinus carpio var. specularis, collected from Gobind Sagar Reservoir, Himachal Pradesh, India.</title>
        <authorList>
            <person name="Talwar C."/>
            <person name="Singh A.K."/>
            <person name="Lal R."/>
            <person name="Negi R.K."/>
        </authorList>
    </citation>
    <scope>NUCLEOTIDE SEQUENCE [LARGE SCALE GENOMIC DNA]</scope>
    <source>
        <strain evidence="2 3">CT19</strain>
    </source>
</reference>
<proteinExistence type="predicted"/>
<keyword evidence="3" id="KW-1185">Reference proteome</keyword>
<dbReference type="RefSeq" id="WP_145286404.1">
    <property type="nucleotide sequence ID" value="NZ_VMSJ01000001.1"/>
</dbReference>
<dbReference type="OrthoDB" id="2390001at2"/>
<dbReference type="InterPro" id="IPR048427">
    <property type="entry name" value="YpoC"/>
</dbReference>
<gene>
    <name evidence="2" type="ORF">FO441_04550</name>
</gene>
<evidence type="ECO:0000259" key="1">
    <source>
        <dbReference type="Pfam" id="PF21747"/>
    </source>
</evidence>
<sequence length="95" mass="11462">MMTIEAMHELLLENARKPDRTLYDDYERAILMHIDGVLQDMPPDDHDLVLPFNYHERMAYIKSRPYQYHSIIQLKGIHEEFTKKVASYRIRKNRS</sequence>